<reference evidence="4" key="2">
    <citation type="submission" date="2013-04" db="EMBL/GenBank/DDBJ databases">
        <title>Non-Mycobacterium tuberculosis sensu stricto in a globally representative population.</title>
        <authorList>
            <person name="Stone M.J."/>
            <person name="Brown T.J."/>
            <person name="Drobniewski F.A."/>
        </authorList>
    </citation>
    <scope>NUCLEOTIDE SEQUENCE [LARGE SCALE GENOMIC DNA]</scope>
    <source>
        <strain evidence="4">112400015</strain>
    </source>
</reference>
<dbReference type="Proteomes" id="UP000012070">
    <property type="component" value="Unassembled WGS sequence"/>
</dbReference>
<protein>
    <submittedName>
        <fullName evidence="3">PE family protein</fullName>
    </submittedName>
</protein>
<comment type="caution">
    <text evidence="3">The sequence shown here is derived from an EMBL/GenBank/DDBJ whole genome shotgun (WGS) entry which is preliminary data.</text>
</comment>
<dbReference type="SUPFAM" id="SSF140459">
    <property type="entry name" value="PE/PPE dimer-like"/>
    <property type="match status" value="1"/>
</dbReference>
<proteinExistence type="predicted"/>
<gene>
    <name evidence="3" type="ORF">MORY_06219</name>
</gene>
<accession>A0A829C7I6</accession>
<dbReference type="Gene3D" id="1.10.287.850">
    <property type="entry name" value="HP0062-like domain"/>
    <property type="match status" value="1"/>
</dbReference>
<feature type="region of interest" description="Disordered" evidence="1">
    <location>
        <begin position="105"/>
        <end position="125"/>
    </location>
</feature>
<evidence type="ECO:0000256" key="1">
    <source>
        <dbReference type="SAM" id="MobiDB-lite"/>
    </source>
</evidence>
<dbReference type="AlphaFoldDB" id="A0A829C7I6"/>
<organism evidence="3 4">
    <name type="scientific">Mycobacterium orygis 112400015</name>
    <dbReference type="NCBI Taxonomy" id="1305739"/>
    <lineage>
        <taxon>Bacteria</taxon>
        <taxon>Bacillati</taxon>
        <taxon>Actinomycetota</taxon>
        <taxon>Actinomycetes</taxon>
        <taxon>Mycobacteriales</taxon>
        <taxon>Mycobacteriaceae</taxon>
        <taxon>Mycobacterium</taxon>
        <taxon>Mycobacterium tuberculosis complex</taxon>
    </lineage>
</organism>
<dbReference type="EMBL" id="APKD01000016">
    <property type="protein sequence ID" value="EMT36602.1"/>
    <property type="molecule type" value="Genomic_DNA"/>
</dbReference>
<evidence type="ECO:0000313" key="3">
    <source>
        <dbReference type="EMBL" id="EMT36602.1"/>
    </source>
</evidence>
<name>A0A829C7I6_9MYCO</name>
<dbReference type="InterPro" id="IPR038332">
    <property type="entry name" value="PPE_sf"/>
</dbReference>
<feature type="domain" description="PE" evidence="2">
    <location>
        <begin position="10"/>
        <end position="94"/>
    </location>
</feature>
<reference evidence="3 4" key="1">
    <citation type="submission" date="2013-03" db="EMBL/GenBank/DDBJ databases">
        <authorList>
            <person name="Casali N."/>
            <person name="Drobniewski F.A."/>
        </authorList>
    </citation>
    <scope>NUCLEOTIDE SEQUENCE [LARGE SCALE GENOMIC DNA]</scope>
    <source>
        <strain evidence="3 4">112400015</strain>
    </source>
</reference>
<evidence type="ECO:0000259" key="2">
    <source>
        <dbReference type="Pfam" id="PF00934"/>
    </source>
</evidence>
<dbReference type="InterPro" id="IPR000084">
    <property type="entry name" value="PE-PGRS_N"/>
</dbReference>
<sequence>MGKGLRMSYMIATPAALTAAATDIDGIGSAVSVANAAAVAATTGVLAAGGDEVLAAIARLFNANAEEYHALSAQVAAFQTLFVRTLTGGCGVFRRRRGRQCVTAAEHRAAGAGRRQRRRRSGDGQWRLRQQRHFGCGGQPEFRQHSEHRR</sequence>
<dbReference type="Pfam" id="PF00934">
    <property type="entry name" value="PE"/>
    <property type="match status" value="1"/>
</dbReference>
<dbReference type="SMR" id="A0A829C7I6"/>
<evidence type="ECO:0000313" key="4">
    <source>
        <dbReference type="Proteomes" id="UP000012070"/>
    </source>
</evidence>